<dbReference type="InterPro" id="IPR043502">
    <property type="entry name" value="DNA/RNA_pol_sf"/>
</dbReference>
<feature type="region of interest" description="Disordered" evidence="1">
    <location>
        <begin position="659"/>
        <end position="706"/>
    </location>
</feature>
<feature type="compositionally biased region" description="Polar residues" evidence="1">
    <location>
        <begin position="1"/>
        <end position="19"/>
    </location>
</feature>
<dbReference type="AlphaFoldDB" id="A0A6L2K9E0"/>
<evidence type="ECO:0000256" key="1">
    <source>
        <dbReference type="SAM" id="MobiDB-lite"/>
    </source>
</evidence>
<feature type="compositionally biased region" description="Basic and acidic residues" evidence="1">
    <location>
        <begin position="78"/>
        <end position="90"/>
    </location>
</feature>
<accession>A0A6L2K9E0</accession>
<comment type="caution">
    <text evidence="2">The sequence shown here is derived from an EMBL/GenBank/DDBJ whole genome shotgun (WGS) entry which is preliminary data.</text>
</comment>
<evidence type="ECO:0008006" key="3">
    <source>
        <dbReference type="Google" id="ProtNLM"/>
    </source>
</evidence>
<dbReference type="Gene3D" id="3.10.10.10">
    <property type="entry name" value="HIV Type 1 Reverse Transcriptase, subunit A, domain 1"/>
    <property type="match status" value="1"/>
</dbReference>
<dbReference type="EMBL" id="BKCJ010002005">
    <property type="protein sequence ID" value="GEU45589.1"/>
    <property type="molecule type" value="Genomic_DNA"/>
</dbReference>
<reference evidence="2" key="1">
    <citation type="journal article" date="2019" name="Sci. Rep.">
        <title>Draft genome of Tanacetum cinerariifolium, the natural source of mosquito coil.</title>
        <authorList>
            <person name="Yamashiro T."/>
            <person name="Shiraishi A."/>
            <person name="Satake H."/>
            <person name="Nakayama K."/>
        </authorList>
    </citation>
    <scope>NUCLEOTIDE SEQUENCE</scope>
</reference>
<protein>
    <recommendedName>
        <fullName evidence="3">Reverse transcriptase domain-containing protein</fullName>
    </recommendedName>
</protein>
<dbReference type="PANTHER" id="PTHR35046">
    <property type="entry name" value="ZINC KNUCKLE (CCHC-TYPE) FAMILY PROTEIN"/>
    <property type="match status" value="1"/>
</dbReference>
<gene>
    <name evidence="2" type="ORF">Tci_017567</name>
</gene>
<feature type="compositionally biased region" description="Low complexity" evidence="1">
    <location>
        <begin position="28"/>
        <end position="43"/>
    </location>
</feature>
<sequence length="980" mass="111536">MDTIKKGQNPSKTGQNQAQNEKREKVNSQKSTKSQTRQSPSQRNQKPRWENDPGKLGAAPDSVREEKTVELDQGQAGSDHDKTPESRPPPEQEFMEEDQARPNPEVSRVALARPNPNPTHEDFMATVYPIVHESLKLLVDEHVILEEPLSSSGTLSSMKNLDDAYTFGDQFLNDKSTEYEPGKLNMDSKVVSMVTVPIHQASSSVPPLSTLIVDLSPPKPIPATTHAPIFTATTTPTTTTFPLPPPPLQQSTSDSELAARGFYLGASGFASQDQPNHQYSFQRGSSHGFSSSLRARFRELPEADMKEILHQRMFKSGSYKSLLEHVALYEALEASSRQQLVSYSEQPIKDVPIIDNVNVSDSEGTDNAYLPKLKTRPDWMKPVSEEDRPKTPKPDWSTGDMESFITWFCNRIGKKKHGHRLVPEVSKSLPLGGPPGHVTIQSQYLFNKDLEYLGSGDKGRQSALSISKLKAAYYIDFGLKELLPTLWNESERVYDISAAYGISHWWFKRKEFYITRHDAPLMAIKSDHTCRFSVSSVSRLIKDTEKLDHMVKEFKSYEYNSGMETRIWSEDDRKRSKSFMEASIKVEILDFFETLKAEEFVYWSNIIERVFKFKDAPKNRKVKWVAIKLKGRASAWSVEEYIEEFYELVSRNNLSNSEQQLVSRAKQTKHGAKSQDPDVNLSKRPSVVHGSWAGNTTENEKSETYEYEDEVKYTLEPRYDMDDEGNEENLVYGDSGQMLVIRKSLLLRKIKESGDWLRNKIFHTACTIKDKPYKLSWFKKGNELMVDTRSNTYNFNKDNVKVTLVPTKVVGLTKPTKKGNEILLLITNFMDEVDESGIMYALVVHDEEPLVSVSQFMKPLIEKYADVMPKELSSGLPPIQFPIDLIPGSSLPNKAAYRMSLKEHKELQRQVEEAMVKGLIRISMSPYVVPALLTLKKDGTWRMCIDSRVYSKIDLRSGYHQIRIRLACNMNQNTFLEDLG</sequence>
<feature type="region of interest" description="Disordered" evidence="1">
    <location>
        <begin position="1"/>
        <end position="120"/>
    </location>
</feature>
<organism evidence="2">
    <name type="scientific">Tanacetum cinerariifolium</name>
    <name type="common">Dalmatian daisy</name>
    <name type="synonym">Chrysanthemum cinerariifolium</name>
    <dbReference type="NCBI Taxonomy" id="118510"/>
    <lineage>
        <taxon>Eukaryota</taxon>
        <taxon>Viridiplantae</taxon>
        <taxon>Streptophyta</taxon>
        <taxon>Embryophyta</taxon>
        <taxon>Tracheophyta</taxon>
        <taxon>Spermatophyta</taxon>
        <taxon>Magnoliopsida</taxon>
        <taxon>eudicotyledons</taxon>
        <taxon>Gunneridae</taxon>
        <taxon>Pentapetalae</taxon>
        <taxon>asterids</taxon>
        <taxon>campanulids</taxon>
        <taxon>Asterales</taxon>
        <taxon>Asteraceae</taxon>
        <taxon>Asteroideae</taxon>
        <taxon>Anthemideae</taxon>
        <taxon>Anthemidinae</taxon>
        <taxon>Tanacetum</taxon>
    </lineage>
</organism>
<proteinExistence type="predicted"/>
<evidence type="ECO:0000313" key="2">
    <source>
        <dbReference type="EMBL" id="GEU45589.1"/>
    </source>
</evidence>
<dbReference type="PANTHER" id="PTHR35046:SF26">
    <property type="entry name" value="RNA-DIRECTED DNA POLYMERASE"/>
    <property type="match status" value="1"/>
</dbReference>
<name>A0A6L2K9E0_TANCI</name>
<dbReference type="SUPFAM" id="SSF56672">
    <property type="entry name" value="DNA/RNA polymerases"/>
    <property type="match status" value="1"/>
</dbReference>